<keyword evidence="2" id="KW-1185">Reference proteome</keyword>
<accession>A0ABM7PTF9</accession>
<sequence length="90" mass="9220">MATNQEELDYIYGAWVPGVKGQQVAGELYARLLNIETIVSALPKTTANVTLTDAQVTALANQIAAKLPAAPSADQIAAAVAKALAAKLGA</sequence>
<dbReference type="EMBL" id="AP024525">
    <property type="protein sequence ID" value="BCT75530.1"/>
    <property type="molecule type" value="Genomic_DNA"/>
</dbReference>
<reference evidence="1 2" key="1">
    <citation type="journal article" date="2021" name="J. Biosci. Bioeng.">
        <title>Identification and characterization of a chc gene cluster responsible for the aromatization pathway of cyclohexanecarboxylate degradation in Sinomonas cyclohexanicum ATCC 51369.</title>
        <authorList>
            <person name="Yamamoto T."/>
            <person name="Hasegawa Y."/>
            <person name="Lau P.C.K."/>
            <person name="Iwaki H."/>
        </authorList>
    </citation>
    <scope>NUCLEOTIDE SEQUENCE [LARGE SCALE GENOMIC DNA]</scope>
    <source>
        <strain evidence="1 2">ATCC 51369</strain>
    </source>
</reference>
<protein>
    <submittedName>
        <fullName evidence="1">Uncharacterized protein</fullName>
    </submittedName>
</protein>
<gene>
    <name evidence="1" type="ORF">SCMU_13720</name>
</gene>
<evidence type="ECO:0000313" key="1">
    <source>
        <dbReference type="EMBL" id="BCT75530.1"/>
    </source>
</evidence>
<dbReference type="RefSeq" id="WP_229232264.1">
    <property type="nucleotide sequence ID" value="NZ_AP024525.1"/>
</dbReference>
<dbReference type="Proteomes" id="UP001319861">
    <property type="component" value="Chromosome"/>
</dbReference>
<evidence type="ECO:0000313" key="2">
    <source>
        <dbReference type="Proteomes" id="UP001319861"/>
    </source>
</evidence>
<name>A0ABM7PTF9_SINCY</name>
<proteinExistence type="predicted"/>
<organism evidence="1 2">
    <name type="scientific">Sinomonas cyclohexanicum</name>
    <name type="common">Corynebacterium cyclohexanicum</name>
    <dbReference type="NCBI Taxonomy" id="322009"/>
    <lineage>
        <taxon>Bacteria</taxon>
        <taxon>Bacillati</taxon>
        <taxon>Actinomycetota</taxon>
        <taxon>Actinomycetes</taxon>
        <taxon>Micrococcales</taxon>
        <taxon>Micrococcaceae</taxon>
        <taxon>Sinomonas</taxon>
    </lineage>
</organism>